<keyword evidence="2" id="KW-1185">Reference proteome</keyword>
<comment type="caution">
    <text evidence="1">The sequence shown here is derived from an EMBL/GenBank/DDBJ whole genome shotgun (WGS) entry which is preliminary data.</text>
</comment>
<dbReference type="Pfam" id="PF19941">
    <property type="entry name" value="DUF6403"/>
    <property type="match status" value="1"/>
</dbReference>
<dbReference type="EMBL" id="JAUSUT010000001">
    <property type="protein sequence ID" value="MDQ0378181.1"/>
    <property type="molecule type" value="Genomic_DNA"/>
</dbReference>
<accession>A0ABU0ESB5</accession>
<dbReference type="Proteomes" id="UP001229651">
    <property type="component" value="Unassembled WGS sequence"/>
</dbReference>
<organism evidence="1 2">
    <name type="scientific">Amycolatopsis thermophila</name>
    <dbReference type="NCBI Taxonomy" id="206084"/>
    <lineage>
        <taxon>Bacteria</taxon>
        <taxon>Bacillati</taxon>
        <taxon>Actinomycetota</taxon>
        <taxon>Actinomycetes</taxon>
        <taxon>Pseudonocardiales</taxon>
        <taxon>Pseudonocardiaceae</taxon>
        <taxon>Amycolatopsis</taxon>
    </lineage>
</organism>
<evidence type="ECO:0000313" key="1">
    <source>
        <dbReference type="EMBL" id="MDQ0378181.1"/>
    </source>
</evidence>
<reference evidence="1 2" key="1">
    <citation type="submission" date="2023-07" db="EMBL/GenBank/DDBJ databases">
        <title>Sequencing the genomes of 1000 actinobacteria strains.</title>
        <authorList>
            <person name="Klenk H.-P."/>
        </authorList>
    </citation>
    <scope>NUCLEOTIDE SEQUENCE [LARGE SCALE GENOMIC DNA]</scope>
    <source>
        <strain evidence="1 2">DSM 45805</strain>
    </source>
</reference>
<gene>
    <name evidence="1" type="ORF">FB470_002175</name>
</gene>
<protein>
    <submittedName>
        <fullName evidence="1">Uncharacterized protein</fullName>
    </submittedName>
</protein>
<proteinExistence type="predicted"/>
<sequence length="100" mass="10804">MSTWFVWLLAAVVLVVAGVVAVVLPRRRQWRQETGAAWSRARAAVATAQISRDAATGDDPEAAQLLARAERMIADGGGSRAADTAAGYARRADRLWRGER</sequence>
<name>A0ABU0ESB5_9PSEU</name>
<evidence type="ECO:0000313" key="2">
    <source>
        <dbReference type="Proteomes" id="UP001229651"/>
    </source>
</evidence>
<dbReference type="RefSeq" id="WP_306990778.1">
    <property type="nucleotide sequence ID" value="NZ_JAUSUT010000001.1"/>
</dbReference>
<dbReference type="InterPro" id="IPR045645">
    <property type="entry name" value="DUF6403"/>
</dbReference>